<dbReference type="AlphaFoldDB" id="I1C4G8"/>
<accession>I1C4G8</accession>
<evidence type="ECO:0000313" key="2">
    <source>
        <dbReference type="Proteomes" id="UP000009138"/>
    </source>
</evidence>
<dbReference type="OrthoDB" id="66546at2759"/>
<dbReference type="RefSeq" id="XP_067518744.1">
    <property type="nucleotide sequence ID" value="XM_067662643.1"/>
</dbReference>
<dbReference type="VEuPathDB" id="FungiDB:RO3G_08053"/>
<sequence>MEVDDRGDPEILEHLIAQQYWRSDFSFPEVLKLEHPSDHPLLQNPCRLNSALSAAVYHEQDVQSLNFINESDLIREVLFLLNGHSGIVFPYSSHHHRFLVNRHYTVLHLSQSALFSY</sequence>
<proteinExistence type="predicted"/>
<dbReference type="InParanoid" id="I1C4G8"/>
<protein>
    <submittedName>
        <fullName evidence="1">Uncharacterized protein</fullName>
    </submittedName>
</protein>
<dbReference type="eggNOG" id="KOG4344">
    <property type="taxonomic scope" value="Eukaryota"/>
</dbReference>
<dbReference type="STRING" id="246409.I1C4G8"/>
<name>I1C4G8_RHIO9</name>
<dbReference type="GeneID" id="93615024"/>
<dbReference type="Proteomes" id="UP000009138">
    <property type="component" value="Unassembled WGS sequence"/>
</dbReference>
<organism evidence="1 2">
    <name type="scientific">Rhizopus delemar (strain RA 99-880 / ATCC MYA-4621 / FGSC 9543 / NRRL 43880)</name>
    <name type="common">Mucormycosis agent</name>
    <name type="synonym">Rhizopus arrhizus var. delemar</name>
    <dbReference type="NCBI Taxonomy" id="246409"/>
    <lineage>
        <taxon>Eukaryota</taxon>
        <taxon>Fungi</taxon>
        <taxon>Fungi incertae sedis</taxon>
        <taxon>Mucoromycota</taxon>
        <taxon>Mucoromycotina</taxon>
        <taxon>Mucoromycetes</taxon>
        <taxon>Mucorales</taxon>
        <taxon>Mucorineae</taxon>
        <taxon>Rhizopodaceae</taxon>
        <taxon>Rhizopus</taxon>
    </lineage>
</organism>
<gene>
    <name evidence="1" type="ORF">RO3G_08053</name>
</gene>
<dbReference type="EMBL" id="CH476737">
    <property type="protein sequence ID" value="EIE83348.1"/>
    <property type="molecule type" value="Genomic_DNA"/>
</dbReference>
<reference evidence="1 2" key="1">
    <citation type="journal article" date="2009" name="PLoS Genet.">
        <title>Genomic analysis of the basal lineage fungus Rhizopus oryzae reveals a whole-genome duplication.</title>
        <authorList>
            <person name="Ma L.-J."/>
            <person name="Ibrahim A.S."/>
            <person name="Skory C."/>
            <person name="Grabherr M.G."/>
            <person name="Burger G."/>
            <person name="Butler M."/>
            <person name="Elias M."/>
            <person name="Idnurm A."/>
            <person name="Lang B.F."/>
            <person name="Sone T."/>
            <person name="Abe A."/>
            <person name="Calvo S.E."/>
            <person name="Corrochano L.M."/>
            <person name="Engels R."/>
            <person name="Fu J."/>
            <person name="Hansberg W."/>
            <person name="Kim J.-M."/>
            <person name="Kodira C.D."/>
            <person name="Koehrsen M.J."/>
            <person name="Liu B."/>
            <person name="Miranda-Saavedra D."/>
            <person name="O'Leary S."/>
            <person name="Ortiz-Castellanos L."/>
            <person name="Poulter R."/>
            <person name="Rodriguez-Romero J."/>
            <person name="Ruiz-Herrera J."/>
            <person name="Shen Y.-Q."/>
            <person name="Zeng Q."/>
            <person name="Galagan J."/>
            <person name="Birren B.W."/>
            <person name="Cuomo C.A."/>
            <person name="Wickes B.L."/>
        </authorList>
    </citation>
    <scope>NUCLEOTIDE SEQUENCE [LARGE SCALE GENOMIC DNA]</scope>
    <source>
        <strain evidence="2">RA 99-880 / ATCC MYA-4621 / FGSC 9543 / NRRL 43880</strain>
    </source>
</reference>
<evidence type="ECO:0000313" key="1">
    <source>
        <dbReference type="EMBL" id="EIE83348.1"/>
    </source>
</evidence>
<keyword evidence="2" id="KW-1185">Reference proteome</keyword>